<keyword evidence="4" id="KW-1185">Reference proteome</keyword>
<comment type="caution">
    <text evidence="3">The sequence shown here is derived from an EMBL/GenBank/DDBJ whole genome shotgun (WGS) entry which is preliminary data.</text>
</comment>
<protein>
    <submittedName>
        <fullName evidence="3">Uncharacterized protein</fullName>
    </submittedName>
</protein>
<sequence length="90" mass="10423">FVNLFLIVLFSDSACLVWDASCGENGNCWLYHKYKFRLYLDGFGAAVMSIGVLLDIKTWQIGKNLNLYDEEEEETQEKEYNTSIKKKGEK</sequence>
<keyword evidence="2" id="KW-0732">Signal</keyword>
<dbReference type="Proteomes" id="UP001153148">
    <property type="component" value="Unassembled WGS sequence"/>
</dbReference>
<dbReference type="InterPro" id="IPR004156">
    <property type="entry name" value="OATP"/>
</dbReference>
<accession>A0ABN7P7U7</accession>
<dbReference type="Pfam" id="PF03137">
    <property type="entry name" value="OATP"/>
    <property type="match status" value="1"/>
</dbReference>
<feature type="chain" id="PRO_5047398050" evidence="2">
    <location>
        <begin position="23"/>
        <end position="90"/>
    </location>
</feature>
<dbReference type="PANTHER" id="PTHR11388">
    <property type="entry name" value="ORGANIC ANION TRANSPORTER"/>
    <property type="match status" value="1"/>
</dbReference>
<feature type="region of interest" description="Disordered" evidence="1">
    <location>
        <begin position="71"/>
        <end position="90"/>
    </location>
</feature>
<evidence type="ECO:0000256" key="2">
    <source>
        <dbReference type="SAM" id="SignalP"/>
    </source>
</evidence>
<name>A0ABN7P7U7_TIMPD</name>
<feature type="non-terminal residue" evidence="3">
    <location>
        <position position="1"/>
    </location>
</feature>
<reference evidence="3" key="1">
    <citation type="submission" date="2021-03" db="EMBL/GenBank/DDBJ databases">
        <authorList>
            <person name="Tran Van P."/>
        </authorList>
    </citation>
    <scope>NUCLEOTIDE SEQUENCE</scope>
</reference>
<proteinExistence type="predicted"/>
<dbReference type="PANTHER" id="PTHR11388:SF76">
    <property type="entry name" value="SOLUTE CARRIER ORGANIC ANION TRANSPORTER FAMILY MEMBER"/>
    <property type="match status" value="1"/>
</dbReference>
<organism evidence="3 4">
    <name type="scientific">Timema podura</name>
    <name type="common">Walking stick</name>
    <dbReference type="NCBI Taxonomy" id="61482"/>
    <lineage>
        <taxon>Eukaryota</taxon>
        <taxon>Metazoa</taxon>
        <taxon>Ecdysozoa</taxon>
        <taxon>Arthropoda</taxon>
        <taxon>Hexapoda</taxon>
        <taxon>Insecta</taxon>
        <taxon>Pterygota</taxon>
        <taxon>Neoptera</taxon>
        <taxon>Polyneoptera</taxon>
        <taxon>Phasmatodea</taxon>
        <taxon>Timematodea</taxon>
        <taxon>Timematoidea</taxon>
        <taxon>Timematidae</taxon>
        <taxon>Timema</taxon>
    </lineage>
</organism>
<evidence type="ECO:0000256" key="1">
    <source>
        <dbReference type="SAM" id="MobiDB-lite"/>
    </source>
</evidence>
<feature type="signal peptide" evidence="2">
    <location>
        <begin position="1"/>
        <end position="22"/>
    </location>
</feature>
<gene>
    <name evidence="3" type="ORF">TPAB3V08_LOCUS8431</name>
</gene>
<evidence type="ECO:0000313" key="4">
    <source>
        <dbReference type="Proteomes" id="UP001153148"/>
    </source>
</evidence>
<dbReference type="EMBL" id="CAJPIN010016009">
    <property type="protein sequence ID" value="CAG2061477.1"/>
    <property type="molecule type" value="Genomic_DNA"/>
</dbReference>
<evidence type="ECO:0000313" key="3">
    <source>
        <dbReference type="EMBL" id="CAG2061477.1"/>
    </source>
</evidence>